<dbReference type="eggNOG" id="COG0840">
    <property type="taxonomic scope" value="Bacteria"/>
</dbReference>
<reference evidence="5" key="1">
    <citation type="submission" date="2012-06" db="EMBL/GenBank/DDBJ databases">
        <title>Complete sequence of Desulfitobacterium dehalogenans ATCC 51507.</title>
        <authorList>
            <person name="Lucas S."/>
            <person name="Han J."/>
            <person name="Lapidus A."/>
            <person name="Cheng J.-F."/>
            <person name="Goodwin L."/>
            <person name="Pitluck S."/>
            <person name="Peters L."/>
            <person name="Ovchinnikova G."/>
            <person name="Teshima H."/>
            <person name="Detter J.C."/>
            <person name="Han C."/>
            <person name="Tapia R."/>
            <person name="Land M."/>
            <person name="Hauser L."/>
            <person name="Kyrpides N."/>
            <person name="Ivanova N."/>
            <person name="Pagani I."/>
            <person name="Kruse T."/>
            <person name="de Vos W.M."/>
            <person name="Smidt H."/>
            <person name="Woyke T."/>
        </authorList>
    </citation>
    <scope>NUCLEOTIDE SEQUENCE [LARGE SCALE GENOMIC DNA]</scope>
    <source>
        <strain evidence="5">ATCC 51507 / DSM 9161 / JW/IU-DC1</strain>
    </source>
</reference>
<dbReference type="PANTHER" id="PTHR32089">
    <property type="entry name" value="METHYL-ACCEPTING CHEMOTAXIS PROTEIN MCPB"/>
    <property type="match status" value="1"/>
</dbReference>
<dbReference type="GO" id="GO:0007165">
    <property type="term" value="P:signal transduction"/>
    <property type="evidence" value="ECO:0007669"/>
    <property type="project" value="UniProtKB-KW"/>
</dbReference>
<accession>I4AE22</accession>
<dbReference type="Proteomes" id="UP000006053">
    <property type="component" value="Chromosome"/>
</dbReference>
<protein>
    <submittedName>
        <fullName evidence="4">Methyl-accepting chemotaxis protein</fullName>
    </submittedName>
</protein>
<dbReference type="OrthoDB" id="3192at2"/>
<dbReference type="RefSeq" id="WP_014795679.1">
    <property type="nucleotide sequence ID" value="NC_018017.1"/>
</dbReference>
<evidence type="ECO:0000256" key="2">
    <source>
        <dbReference type="PROSITE-ProRule" id="PRU00284"/>
    </source>
</evidence>
<evidence type="ECO:0000313" key="4">
    <source>
        <dbReference type="EMBL" id="AFM02207.1"/>
    </source>
</evidence>
<feature type="domain" description="Methyl-accepting transducer" evidence="3">
    <location>
        <begin position="108"/>
        <end position="286"/>
    </location>
</feature>
<keyword evidence="1 2" id="KW-0807">Transducer</keyword>
<dbReference type="Pfam" id="PF00015">
    <property type="entry name" value="MCPsignal"/>
    <property type="match status" value="1"/>
</dbReference>
<dbReference type="InterPro" id="IPR004089">
    <property type="entry name" value="MCPsignal_dom"/>
</dbReference>
<sequence>MLMKNQPHDENQEIFNHFAYVLPFINDMLTSDVSVGMSDRERQLVYIPGRTLDLKIPIGAPLKAGSGLYRAINEKRRVVVKSDKSLWGVPFIATAFPICNKQKEIIGAIAVMENVDRQDHLKDMSTSLAQSMGVLASTIQEISAQTEEISAVCDSLTNLVNESQSQVKKTDDVLSLIKRIANQTNLLGLNAAIEAARVGEQGRGFGVVAEEIRKLANETTASIKQIEAILNAIQTASSQTFTEMIEIGSSIGQVAEAIGNIAAATEQANAIALELDSLAENLSSEK</sequence>
<organism evidence="4 5">
    <name type="scientific">Desulfitobacterium dehalogenans (strain ATCC 51507 / DSM 9161 / JW/IU-DC1)</name>
    <dbReference type="NCBI Taxonomy" id="756499"/>
    <lineage>
        <taxon>Bacteria</taxon>
        <taxon>Bacillati</taxon>
        <taxon>Bacillota</taxon>
        <taxon>Clostridia</taxon>
        <taxon>Eubacteriales</taxon>
        <taxon>Desulfitobacteriaceae</taxon>
        <taxon>Desulfitobacterium</taxon>
    </lineage>
</organism>
<gene>
    <name evidence="4" type="ordered locus">Desde_3940</name>
</gene>
<dbReference type="GO" id="GO:0016020">
    <property type="term" value="C:membrane"/>
    <property type="evidence" value="ECO:0007669"/>
    <property type="project" value="InterPro"/>
</dbReference>
<dbReference type="EMBL" id="CP003348">
    <property type="protein sequence ID" value="AFM02207.1"/>
    <property type="molecule type" value="Genomic_DNA"/>
</dbReference>
<evidence type="ECO:0000313" key="5">
    <source>
        <dbReference type="Proteomes" id="UP000006053"/>
    </source>
</evidence>
<name>I4AE22_DESDJ</name>
<dbReference type="HOGENOM" id="CLU_043276_0_0_9"/>
<dbReference type="PROSITE" id="PS50111">
    <property type="entry name" value="CHEMOTAXIS_TRANSDUC_2"/>
    <property type="match status" value="1"/>
</dbReference>
<keyword evidence="5" id="KW-1185">Reference proteome</keyword>
<proteinExistence type="predicted"/>
<dbReference type="AlphaFoldDB" id="I4AE22"/>
<dbReference type="STRING" id="756499.Desde_3940"/>
<evidence type="ECO:0000259" key="3">
    <source>
        <dbReference type="PROSITE" id="PS50111"/>
    </source>
</evidence>
<dbReference type="SUPFAM" id="SSF58104">
    <property type="entry name" value="Methyl-accepting chemotaxis protein (MCP) signaling domain"/>
    <property type="match status" value="1"/>
</dbReference>
<dbReference type="KEGG" id="ddh:Desde_3940"/>
<dbReference type="PANTHER" id="PTHR32089:SF112">
    <property type="entry name" value="LYSOZYME-LIKE PROTEIN-RELATED"/>
    <property type="match status" value="1"/>
</dbReference>
<dbReference type="SMART" id="SM00283">
    <property type="entry name" value="MA"/>
    <property type="match status" value="1"/>
</dbReference>
<reference evidence="4 5" key="2">
    <citation type="journal article" date="2015" name="J. Bacteriol.">
        <title>Genomic, proteomic, and biochemical analysis of the organohalide respiratory pathway in Desulfitobacterium dehalogenans.</title>
        <authorList>
            <person name="Kruse T."/>
            <person name="van de Pas B.A."/>
            <person name="Atteia A."/>
            <person name="Krab K."/>
            <person name="Hagen W.R."/>
            <person name="Goodwin L."/>
            <person name="Chain P."/>
            <person name="Boeren S."/>
            <person name="Maphosa F."/>
            <person name="Schraa G."/>
            <person name="de Vos W.M."/>
            <person name="van der Oost J."/>
            <person name="Smidt H."/>
            <person name="Stams A.J."/>
        </authorList>
    </citation>
    <scope>NUCLEOTIDE SEQUENCE [LARGE SCALE GENOMIC DNA]</scope>
    <source>
        <strain evidence="5">ATCC 51507 / DSM 9161 / JW/IU-DC1</strain>
    </source>
</reference>
<dbReference type="Gene3D" id="1.10.287.950">
    <property type="entry name" value="Methyl-accepting chemotaxis protein"/>
    <property type="match status" value="1"/>
</dbReference>
<evidence type="ECO:0000256" key="1">
    <source>
        <dbReference type="ARBA" id="ARBA00023224"/>
    </source>
</evidence>